<evidence type="ECO:0000313" key="11">
    <source>
        <dbReference type="Proteomes" id="UP000002051"/>
    </source>
</evidence>
<dbReference type="GO" id="GO:0009788">
    <property type="term" value="P:negative regulation of abscisic acid-activated signaling pathway"/>
    <property type="evidence" value="ECO:0007669"/>
    <property type="project" value="InterPro"/>
</dbReference>
<feature type="region of interest" description="Disordered" evidence="7">
    <location>
        <begin position="214"/>
        <end position="264"/>
    </location>
</feature>
<feature type="compositionally biased region" description="Low complexity" evidence="7">
    <location>
        <begin position="35"/>
        <end position="47"/>
    </location>
</feature>
<dbReference type="PaxDb" id="3880-AES78015"/>
<evidence type="ECO:0000313" key="10">
    <source>
        <dbReference type="EnsemblPlants" id="AES78015"/>
    </source>
</evidence>
<dbReference type="EnsemblPlants" id="AES78015">
    <property type="protein sequence ID" value="AES78015"/>
    <property type="gene ID" value="MTR_7g023010"/>
</dbReference>
<evidence type="ECO:0000259" key="8">
    <source>
        <dbReference type="PROSITE" id="PS50157"/>
    </source>
</evidence>
<keyword evidence="3 6" id="KW-0863">Zinc-finger</keyword>
<dbReference type="STRING" id="3880.G7KVP8"/>
<feature type="domain" description="C2H2-type" evidence="8">
    <location>
        <begin position="68"/>
        <end position="95"/>
    </location>
</feature>
<feature type="compositionally biased region" description="Low complexity" evidence="7">
    <location>
        <begin position="214"/>
        <end position="223"/>
    </location>
</feature>
<dbReference type="KEGG" id="mtr:11445611"/>
<dbReference type="AlphaFoldDB" id="G7KVP8"/>
<dbReference type="Pfam" id="PF13912">
    <property type="entry name" value="zf-C2H2_6"/>
    <property type="match status" value="1"/>
</dbReference>
<organism evidence="9 11">
    <name type="scientific">Medicago truncatula</name>
    <name type="common">Barrel medic</name>
    <name type="synonym">Medicago tribuloides</name>
    <dbReference type="NCBI Taxonomy" id="3880"/>
    <lineage>
        <taxon>Eukaryota</taxon>
        <taxon>Viridiplantae</taxon>
        <taxon>Streptophyta</taxon>
        <taxon>Embryophyta</taxon>
        <taxon>Tracheophyta</taxon>
        <taxon>Spermatophyta</taxon>
        <taxon>Magnoliopsida</taxon>
        <taxon>eudicotyledons</taxon>
        <taxon>Gunneridae</taxon>
        <taxon>Pentapetalae</taxon>
        <taxon>rosids</taxon>
        <taxon>fabids</taxon>
        <taxon>Fabales</taxon>
        <taxon>Fabaceae</taxon>
        <taxon>Papilionoideae</taxon>
        <taxon>50 kb inversion clade</taxon>
        <taxon>NPAAA clade</taxon>
        <taxon>Hologalegina</taxon>
        <taxon>IRL clade</taxon>
        <taxon>Trifolieae</taxon>
        <taxon>Medicago</taxon>
    </lineage>
</organism>
<keyword evidence="4" id="KW-0862">Zinc</keyword>
<dbReference type="InterPro" id="IPR036236">
    <property type="entry name" value="Znf_C2H2_sf"/>
</dbReference>
<dbReference type="HOGENOM" id="CLU_066746_0_0_1"/>
<dbReference type="InterPro" id="IPR013087">
    <property type="entry name" value="Znf_C2H2_type"/>
</dbReference>
<dbReference type="OrthoDB" id="1736050at2759"/>
<evidence type="ECO:0000256" key="6">
    <source>
        <dbReference type="PROSITE-ProRule" id="PRU00042"/>
    </source>
</evidence>
<dbReference type="PROSITE" id="PS00028">
    <property type="entry name" value="ZINC_FINGER_C2H2_1"/>
    <property type="match status" value="1"/>
</dbReference>
<dbReference type="GO" id="GO:0008270">
    <property type="term" value="F:zinc ion binding"/>
    <property type="evidence" value="ECO:0007669"/>
    <property type="project" value="UniProtKB-KW"/>
</dbReference>
<dbReference type="PANTHER" id="PTHR47287">
    <property type="entry name" value="C2H2 AND C2HC ZINC FINGERS SUPERFAMILY PROTEIN"/>
    <property type="match status" value="1"/>
</dbReference>
<dbReference type="OMA" id="CNFCNRV"/>
<dbReference type="EMBL" id="CM001223">
    <property type="protein sequence ID" value="AES78015.1"/>
    <property type="molecule type" value="Genomic_DNA"/>
</dbReference>
<dbReference type="Proteomes" id="UP000002051">
    <property type="component" value="Unassembled WGS sequence"/>
</dbReference>
<feature type="compositionally biased region" description="Low complexity" evidence="7">
    <location>
        <begin position="253"/>
        <end position="264"/>
    </location>
</feature>
<evidence type="ECO:0000256" key="1">
    <source>
        <dbReference type="ARBA" id="ARBA00004123"/>
    </source>
</evidence>
<keyword evidence="11" id="KW-1185">Reference proteome</keyword>
<dbReference type="GO" id="GO:0005634">
    <property type="term" value="C:nucleus"/>
    <property type="evidence" value="ECO:0007669"/>
    <property type="project" value="UniProtKB-SubCell"/>
</dbReference>
<feature type="compositionally biased region" description="Polar residues" evidence="7">
    <location>
        <begin position="1"/>
        <end position="13"/>
    </location>
</feature>
<dbReference type="Gene3D" id="3.30.160.60">
    <property type="entry name" value="Classic Zinc Finger"/>
    <property type="match status" value="1"/>
</dbReference>
<feature type="compositionally biased region" description="Basic and acidic residues" evidence="7">
    <location>
        <begin position="17"/>
        <end position="34"/>
    </location>
</feature>
<reference evidence="9 11" key="1">
    <citation type="journal article" date="2011" name="Nature">
        <title>The Medicago genome provides insight into the evolution of rhizobial symbioses.</title>
        <authorList>
            <person name="Young N.D."/>
            <person name="Debelle F."/>
            <person name="Oldroyd G.E."/>
            <person name="Geurts R."/>
            <person name="Cannon S.B."/>
            <person name="Udvardi M.K."/>
            <person name="Benedito V.A."/>
            <person name="Mayer K.F."/>
            <person name="Gouzy J."/>
            <person name="Schoof H."/>
            <person name="Van de Peer Y."/>
            <person name="Proost S."/>
            <person name="Cook D.R."/>
            <person name="Meyers B.C."/>
            <person name="Spannagl M."/>
            <person name="Cheung F."/>
            <person name="De Mita S."/>
            <person name="Krishnakumar V."/>
            <person name="Gundlach H."/>
            <person name="Zhou S."/>
            <person name="Mudge J."/>
            <person name="Bharti A.K."/>
            <person name="Murray J.D."/>
            <person name="Naoumkina M.A."/>
            <person name="Rosen B."/>
            <person name="Silverstein K.A."/>
            <person name="Tang H."/>
            <person name="Rombauts S."/>
            <person name="Zhao P.X."/>
            <person name="Zhou P."/>
            <person name="Barbe V."/>
            <person name="Bardou P."/>
            <person name="Bechner M."/>
            <person name="Bellec A."/>
            <person name="Berger A."/>
            <person name="Berges H."/>
            <person name="Bidwell S."/>
            <person name="Bisseling T."/>
            <person name="Choisne N."/>
            <person name="Couloux A."/>
            <person name="Denny R."/>
            <person name="Deshpande S."/>
            <person name="Dai X."/>
            <person name="Doyle J.J."/>
            <person name="Dudez A.M."/>
            <person name="Farmer A.D."/>
            <person name="Fouteau S."/>
            <person name="Franken C."/>
            <person name="Gibelin C."/>
            <person name="Gish J."/>
            <person name="Goldstein S."/>
            <person name="Gonzalez A.J."/>
            <person name="Green P.J."/>
            <person name="Hallab A."/>
            <person name="Hartog M."/>
            <person name="Hua A."/>
            <person name="Humphray S.J."/>
            <person name="Jeong D.H."/>
            <person name="Jing Y."/>
            <person name="Jocker A."/>
            <person name="Kenton S.M."/>
            <person name="Kim D.J."/>
            <person name="Klee K."/>
            <person name="Lai H."/>
            <person name="Lang C."/>
            <person name="Lin S."/>
            <person name="Macmil S.L."/>
            <person name="Magdelenat G."/>
            <person name="Matthews L."/>
            <person name="McCorrison J."/>
            <person name="Monaghan E.L."/>
            <person name="Mun J.H."/>
            <person name="Najar F.Z."/>
            <person name="Nicholson C."/>
            <person name="Noirot C."/>
            <person name="O'Bleness M."/>
            <person name="Paule C.R."/>
            <person name="Poulain J."/>
            <person name="Prion F."/>
            <person name="Qin B."/>
            <person name="Qu C."/>
            <person name="Retzel E.F."/>
            <person name="Riddle C."/>
            <person name="Sallet E."/>
            <person name="Samain S."/>
            <person name="Samson N."/>
            <person name="Sanders I."/>
            <person name="Saurat O."/>
            <person name="Scarpelli C."/>
            <person name="Schiex T."/>
            <person name="Segurens B."/>
            <person name="Severin A.J."/>
            <person name="Sherrier D.J."/>
            <person name="Shi R."/>
            <person name="Sims S."/>
            <person name="Singer S.R."/>
            <person name="Sinharoy S."/>
            <person name="Sterck L."/>
            <person name="Viollet A."/>
            <person name="Wang B.B."/>
            <person name="Wang K."/>
            <person name="Wang M."/>
            <person name="Wang X."/>
            <person name="Warfsmann J."/>
            <person name="Weissenbach J."/>
            <person name="White D.D."/>
            <person name="White J.D."/>
            <person name="Wiley G.B."/>
            <person name="Wincker P."/>
            <person name="Xing Y."/>
            <person name="Yang L."/>
            <person name="Yao Z."/>
            <person name="Ying F."/>
            <person name="Zhai J."/>
            <person name="Zhou L."/>
            <person name="Zuber A."/>
            <person name="Denarie J."/>
            <person name="Dixon R.A."/>
            <person name="May G.D."/>
            <person name="Schwartz D.C."/>
            <person name="Rogers J."/>
            <person name="Quetier F."/>
            <person name="Town C.D."/>
            <person name="Roe B.A."/>
        </authorList>
    </citation>
    <scope>NUCLEOTIDE SEQUENCE [LARGE SCALE GENOMIC DNA]</scope>
    <source>
        <strain evidence="9">A17</strain>
        <strain evidence="10 11">cv. Jemalong A17</strain>
    </source>
</reference>
<reference evidence="10" key="3">
    <citation type="submission" date="2015-04" db="UniProtKB">
        <authorList>
            <consortium name="EnsemblPlants"/>
        </authorList>
    </citation>
    <scope>IDENTIFICATION</scope>
    <source>
        <strain evidence="10">cv. Jemalong A17</strain>
    </source>
</reference>
<keyword evidence="2" id="KW-0479">Metal-binding</keyword>
<evidence type="ECO:0000256" key="3">
    <source>
        <dbReference type="ARBA" id="ARBA00022771"/>
    </source>
</evidence>
<dbReference type="PROSITE" id="PS50157">
    <property type="entry name" value="ZINC_FINGER_C2H2_2"/>
    <property type="match status" value="1"/>
</dbReference>
<feature type="region of interest" description="Disordered" evidence="7">
    <location>
        <begin position="1"/>
        <end position="60"/>
    </location>
</feature>
<dbReference type="SUPFAM" id="SSF57667">
    <property type="entry name" value="beta-beta-alpha zinc fingers"/>
    <property type="match status" value="1"/>
</dbReference>
<feature type="compositionally biased region" description="Polar residues" evidence="7">
    <location>
        <begin position="224"/>
        <end position="233"/>
    </location>
</feature>
<protein>
    <submittedName>
        <fullName evidence="9">Zinc finger-like protein</fullName>
    </submittedName>
</protein>
<proteinExistence type="predicted"/>
<evidence type="ECO:0000256" key="5">
    <source>
        <dbReference type="ARBA" id="ARBA00023242"/>
    </source>
</evidence>
<evidence type="ECO:0000256" key="7">
    <source>
        <dbReference type="SAM" id="MobiDB-lite"/>
    </source>
</evidence>
<comment type="subcellular location">
    <subcellularLocation>
        <location evidence="1">Nucleus</location>
    </subcellularLocation>
</comment>
<sequence length="264" mass="28544">MASKSFSISATSQDEGDSSHTKEGVNMKANEDQPSKSNSNKSVGSVKLSKDDVVSPNSNDGKDKKKYFTCSYCKGQFSTFQGLGGHQNAHKAERALEKQLKERYDAGALGLGQSHFKPYLNYSSTLFTPYNNYRGLGVRMETTIQKPTYTNPRFIPTGSGYGYGNLRLNQMLHPSLFNFRNNIEASNTGVGTLGFGGASTSRIGAILKLGDSSIATSSSSNTNKENVVATTSAMDDDTDHDSKSNIEEEPSDLDSSGLDLTLRL</sequence>
<dbReference type="PANTHER" id="PTHR47287:SF9">
    <property type="entry name" value="ZINC FINGER PROTEIN 4-LIKE"/>
    <property type="match status" value="1"/>
</dbReference>
<gene>
    <name evidence="10" type="primary">11445611</name>
    <name evidence="9" type="ordered locus">MTR_7g023010</name>
</gene>
<evidence type="ECO:0000256" key="4">
    <source>
        <dbReference type="ARBA" id="ARBA00022833"/>
    </source>
</evidence>
<evidence type="ECO:0000256" key="2">
    <source>
        <dbReference type="ARBA" id="ARBA00022723"/>
    </source>
</evidence>
<name>G7KVP8_MEDTR</name>
<reference evidence="9 11" key="2">
    <citation type="journal article" date="2014" name="BMC Genomics">
        <title>An improved genome release (version Mt4.0) for the model legume Medicago truncatula.</title>
        <authorList>
            <person name="Tang H."/>
            <person name="Krishnakumar V."/>
            <person name="Bidwell S."/>
            <person name="Rosen B."/>
            <person name="Chan A."/>
            <person name="Zhou S."/>
            <person name="Gentzbittel L."/>
            <person name="Childs K.L."/>
            <person name="Yandell M."/>
            <person name="Gundlach H."/>
            <person name="Mayer K.F."/>
            <person name="Schwartz D.C."/>
            <person name="Town C.D."/>
        </authorList>
    </citation>
    <scope>GENOME REANNOTATION</scope>
    <source>
        <strain evidence="10 11">cv. Jemalong A17</strain>
    </source>
</reference>
<keyword evidence="5" id="KW-0539">Nucleus</keyword>
<evidence type="ECO:0000313" key="9">
    <source>
        <dbReference type="EMBL" id="AES78015.1"/>
    </source>
</evidence>
<dbReference type="InterPro" id="IPR044246">
    <property type="entry name" value="ZFP3-like"/>
</dbReference>
<accession>G7KVP8</accession>